<keyword evidence="8" id="KW-0472">Membrane</keyword>
<reference evidence="10" key="3">
    <citation type="submission" date="2025-09" db="UniProtKB">
        <authorList>
            <consortium name="Ensembl"/>
        </authorList>
    </citation>
    <scope>IDENTIFICATION</scope>
</reference>
<protein>
    <submittedName>
        <fullName evidence="10">Uncharacterized protein</fullName>
    </submittedName>
</protein>
<keyword evidence="6 9" id="KW-0408">Iron</keyword>
<dbReference type="FunFam" id="1.10.630.10:FF:000004">
    <property type="entry name" value="cytochrome P450 2D15 isoform X1"/>
    <property type="match status" value="1"/>
</dbReference>
<name>A0A8C4TF94_ERPCA</name>
<evidence type="ECO:0000256" key="2">
    <source>
        <dbReference type="ARBA" id="ARBA00004370"/>
    </source>
</evidence>
<comment type="subcellular location">
    <subcellularLocation>
        <location evidence="2">Membrane</location>
    </subcellularLocation>
</comment>
<evidence type="ECO:0000256" key="3">
    <source>
        <dbReference type="ARBA" id="ARBA00010617"/>
    </source>
</evidence>
<dbReference type="InterPro" id="IPR002401">
    <property type="entry name" value="Cyt_P450_E_grp-I"/>
</dbReference>
<reference evidence="10" key="2">
    <citation type="submission" date="2025-08" db="UniProtKB">
        <authorList>
            <consortium name="Ensembl"/>
        </authorList>
    </citation>
    <scope>IDENTIFICATION</scope>
</reference>
<dbReference type="PRINTS" id="PR00385">
    <property type="entry name" value="P450"/>
</dbReference>
<dbReference type="GO" id="GO:0020037">
    <property type="term" value="F:heme binding"/>
    <property type="evidence" value="ECO:0007669"/>
    <property type="project" value="InterPro"/>
</dbReference>
<evidence type="ECO:0000256" key="6">
    <source>
        <dbReference type="ARBA" id="ARBA00023004"/>
    </source>
</evidence>
<dbReference type="PANTHER" id="PTHR24300">
    <property type="entry name" value="CYTOCHROME P450 508A4-RELATED"/>
    <property type="match status" value="1"/>
</dbReference>
<dbReference type="PRINTS" id="PR01686">
    <property type="entry name" value="EP450ICYP2D"/>
</dbReference>
<dbReference type="GO" id="GO:0016712">
    <property type="term" value="F:oxidoreductase activity, acting on paired donors, with incorporation or reduction of molecular oxygen, reduced flavin or flavoprotein as one donor, and incorporation of one atom of oxygen"/>
    <property type="evidence" value="ECO:0007669"/>
    <property type="project" value="InterPro"/>
</dbReference>
<dbReference type="AlphaFoldDB" id="A0A8C4TF94"/>
<feature type="binding site" description="axial binding residue" evidence="9">
    <location>
        <position position="444"/>
    </location>
    <ligand>
        <name>heme</name>
        <dbReference type="ChEBI" id="CHEBI:30413"/>
    </ligand>
    <ligandPart>
        <name>Fe</name>
        <dbReference type="ChEBI" id="CHEBI:18248"/>
    </ligandPart>
</feature>
<keyword evidence="11" id="KW-1185">Reference proteome</keyword>
<dbReference type="GO" id="GO:0005737">
    <property type="term" value="C:cytoplasm"/>
    <property type="evidence" value="ECO:0007669"/>
    <property type="project" value="TreeGrafter"/>
</dbReference>
<dbReference type="GO" id="GO:0006805">
    <property type="term" value="P:xenobiotic metabolic process"/>
    <property type="evidence" value="ECO:0007669"/>
    <property type="project" value="TreeGrafter"/>
</dbReference>
<organism evidence="10 11">
    <name type="scientific">Erpetoichthys calabaricus</name>
    <name type="common">Rope fish</name>
    <name type="synonym">Calamoichthys calabaricus</name>
    <dbReference type="NCBI Taxonomy" id="27687"/>
    <lineage>
        <taxon>Eukaryota</taxon>
        <taxon>Metazoa</taxon>
        <taxon>Chordata</taxon>
        <taxon>Craniata</taxon>
        <taxon>Vertebrata</taxon>
        <taxon>Euteleostomi</taxon>
        <taxon>Actinopterygii</taxon>
        <taxon>Polypteriformes</taxon>
        <taxon>Polypteridae</taxon>
        <taxon>Erpetoichthys</taxon>
    </lineage>
</organism>
<evidence type="ECO:0000313" key="10">
    <source>
        <dbReference type="Ensembl" id="ENSECRP00000031723.1"/>
    </source>
</evidence>
<evidence type="ECO:0000256" key="9">
    <source>
        <dbReference type="PIRSR" id="PIRSR602401-1"/>
    </source>
</evidence>
<dbReference type="CDD" id="cd11026">
    <property type="entry name" value="CYP2"/>
    <property type="match status" value="1"/>
</dbReference>
<keyword evidence="4 9" id="KW-0479">Metal-binding</keyword>
<proteinExistence type="inferred from homology"/>
<dbReference type="InterPro" id="IPR050182">
    <property type="entry name" value="Cytochrome_P450_fam2"/>
</dbReference>
<keyword evidence="7" id="KW-0503">Monooxygenase</keyword>
<keyword evidence="9" id="KW-0349">Heme</keyword>
<evidence type="ECO:0000256" key="5">
    <source>
        <dbReference type="ARBA" id="ARBA00023002"/>
    </source>
</evidence>
<dbReference type="Proteomes" id="UP000694620">
    <property type="component" value="Chromosome 10"/>
</dbReference>
<dbReference type="SUPFAM" id="SSF48264">
    <property type="entry name" value="Cytochrome P450"/>
    <property type="match status" value="1"/>
</dbReference>
<gene>
    <name evidence="10" type="primary">LOC114658753</name>
</gene>
<dbReference type="GO" id="GO:0006082">
    <property type="term" value="P:organic acid metabolic process"/>
    <property type="evidence" value="ECO:0007669"/>
    <property type="project" value="TreeGrafter"/>
</dbReference>
<comment type="similarity">
    <text evidence="3">Belongs to the cytochrome P450 family.</text>
</comment>
<sequence length="501" mass="57206">MSVLWLWDQLDTRSAIIFIVLLLLVSDYLKHRDGKNFPPGPFWVPFVGDLFSMTSDQPHLYMVKLTEKYGDVYSLRLGGSKFVIVNGCKLAKEALLTQGYALTGRPQLAISDRIYYKKTGVALSNGYTWKEHKRFALTTLRNFGVGKKSLESIIMEEAKFFVEAFEEERGQPFNPHFTINNAVSNIVCSIILGRRFEYSDSQYRELQHLMNRGIYLEGSWWAWFYNAFPGLMKYLPGGHNELFSSYGKIQDFLREDIRNHKKDLDPMSPRDYIDTYLVEIEKRKNDIDAGFTEEALCSNTLDLFVAGSETTATTLRWALLFMAQNPQIQEKVQAEIDSVLGQTRLPSMEDKINLPYTEAVVHEVQRKADIVPVNLVKMTTEDMTVGGYLIPKDTAVLINLSSVLNDKNEWETPDTFNPGHFLTPDGKFRRREAFMPFSAGKRPCLGEPLARIELFLFFTCLLRKFTFRAPEGTSLTSDAITGFTRAPMPYKICAIPRGQTA</sequence>
<reference evidence="10" key="1">
    <citation type="submission" date="2021-06" db="EMBL/GenBank/DDBJ databases">
        <authorList>
            <consortium name="Wellcome Sanger Institute Data Sharing"/>
        </authorList>
    </citation>
    <scope>NUCLEOTIDE SEQUENCE [LARGE SCALE GENOMIC DNA]</scope>
</reference>
<dbReference type="Ensembl" id="ENSECRT00000032394.1">
    <property type="protein sequence ID" value="ENSECRP00000031723.1"/>
    <property type="gene ID" value="ENSECRG00000021479.1"/>
</dbReference>
<dbReference type="InterPro" id="IPR008069">
    <property type="entry name" value="Cyt_P450_E_grp-I_CYP2D-like"/>
</dbReference>
<dbReference type="PANTHER" id="PTHR24300:SF177">
    <property type="entry name" value="CYTOCHROME P450 2J2"/>
    <property type="match status" value="1"/>
</dbReference>
<dbReference type="Pfam" id="PF00067">
    <property type="entry name" value="p450"/>
    <property type="match status" value="1"/>
</dbReference>
<evidence type="ECO:0000256" key="4">
    <source>
        <dbReference type="ARBA" id="ARBA00022723"/>
    </source>
</evidence>
<accession>A0A8C4TF94</accession>
<dbReference type="Gene3D" id="1.10.630.10">
    <property type="entry name" value="Cytochrome P450"/>
    <property type="match status" value="1"/>
</dbReference>
<dbReference type="GeneTree" id="ENSGT00950000182879"/>
<dbReference type="InterPro" id="IPR001128">
    <property type="entry name" value="Cyt_P450"/>
</dbReference>
<dbReference type="InterPro" id="IPR036396">
    <property type="entry name" value="Cyt_P450_sf"/>
</dbReference>
<keyword evidence="5" id="KW-0560">Oxidoreductase</keyword>
<dbReference type="GO" id="GO:0016020">
    <property type="term" value="C:membrane"/>
    <property type="evidence" value="ECO:0007669"/>
    <property type="project" value="UniProtKB-SubCell"/>
</dbReference>
<evidence type="ECO:0000256" key="8">
    <source>
        <dbReference type="ARBA" id="ARBA00023136"/>
    </source>
</evidence>
<evidence type="ECO:0000313" key="11">
    <source>
        <dbReference type="Proteomes" id="UP000694620"/>
    </source>
</evidence>
<dbReference type="PRINTS" id="PR00463">
    <property type="entry name" value="EP450I"/>
</dbReference>
<dbReference type="GO" id="GO:0005506">
    <property type="term" value="F:iron ion binding"/>
    <property type="evidence" value="ECO:0007669"/>
    <property type="project" value="InterPro"/>
</dbReference>
<evidence type="ECO:0000256" key="1">
    <source>
        <dbReference type="ARBA" id="ARBA00001971"/>
    </source>
</evidence>
<evidence type="ECO:0000256" key="7">
    <source>
        <dbReference type="ARBA" id="ARBA00023033"/>
    </source>
</evidence>
<comment type="cofactor">
    <cofactor evidence="1 9">
        <name>heme</name>
        <dbReference type="ChEBI" id="CHEBI:30413"/>
    </cofactor>
</comment>